<name>A0AA51X871_9GAMM</name>
<dbReference type="EMBL" id="CP133548">
    <property type="protein sequence ID" value="WMS88644.1"/>
    <property type="molecule type" value="Genomic_DNA"/>
</dbReference>
<feature type="compositionally biased region" description="Basic residues" evidence="1">
    <location>
        <begin position="67"/>
        <end position="87"/>
    </location>
</feature>
<dbReference type="KEGG" id="plei:Q9312_06945"/>
<feature type="region of interest" description="Disordered" evidence="1">
    <location>
        <begin position="29"/>
        <end position="127"/>
    </location>
</feature>
<dbReference type="Pfam" id="PF13511">
    <property type="entry name" value="DUF4124"/>
    <property type="match status" value="1"/>
</dbReference>
<evidence type="ECO:0000256" key="1">
    <source>
        <dbReference type="SAM" id="MobiDB-lite"/>
    </source>
</evidence>
<keyword evidence="4" id="KW-1185">Reference proteome</keyword>
<dbReference type="AlphaFoldDB" id="A0AA51X871"/>
<evidence type="ECO:0000259" key="2">
    <source>
        <dbReference type="Pfam" id="PF13511"/>
    </source>
</evidence>
<dbReference type="Proteomes" id="UP001239782">
    <property type="component" value="Chromosome"/>
</dbReference>
<dbReference type="RefSeq" id="WP_309203862.1">
    <property type="nucleotide sequence ID" value="NZ_CP133548.1"/>
</dbReference>
<sequence>MRAIVLIGLILISGLLPAAEMYKWKDENGKWHYSDKPPKSDSKQVKKQTLDEVDTVGWTESPEVKKTKQKRKSGNYSSSRKKNKCNRSKNQSDYHDKRLKRGSSTNGSNYHKKKLRQERWKQLTNNC</sequence>
<evidence type="ECO:0000313" key="4">
    <source>
        <dbReference type="Proteomes" id="UP001239782"/>
    </source>
</evidence>
<evidence type="ECO:0000313" key="3">
    <source>
        <dbReference type="EMBL" id="WMS88644.1"/>
    </source>
</evidence>
<feature type="compositionally biased region" description="Basic and acidic residues" evidence="1">
    <location>
        <begin position="29"/>
        <end position="50"/>
    </location>
</feature>
<proteinExistence type="predicted"/>
<protein>
    <submittedName>
        <fullName evidence="3">DUF4124 domain-containing protein</fullName>
    </submittedName>
</protein>
<feature type="domain" description="DUF4124" evidence="2">
    <location>
        <begin position="10"/>
        <end position="46"/>
    </location>
</feature>
<organism evidence="3 4">
    <name type="scientific">Pleionea litopenaei</name>
    <dbReference type="NCBI Taxonomy" id="3070815"/>
    <lineage>
        <taxon>Bacteria</taxon>
        <taxon>Pseudomonadati</taxon>
        <taxon>Pseudomonadota</taxon>
        <taxon>Gammaproteobacteria</taxon>
        <taxon>Oceanospirillales</taxon>
        <taxon>Pleioneaceae</taxon>
        <taxon>Pleionea</taxon>
    </lineage>
</organism>
<accession>A0AA51X871</accession>
<gene>
    <name evidence="3" type="ORF">Q9312_06945</name>
</gene>
<reference evidence="3 4" key="1">
    <citation type="submission" date="2023-08" db="EMBL/GenBank/DDBJ databases">
        <title>Pleionea litopenaei sp. nov., isolated from stomach of juvenile Litopenaeus vannamei.</title>
        <authorList>
            <person name="Rho A.M."/>
            <person name="Hwang C.Y."/>
        </authorList>
    </citation>
    <scope>NUCLEOTIDE SEQUENCE [LARGE SCALE GENOMIC DNA]</scope>
    <source>
        <strain evidence="3 4">HL-JVS1</strain>
    </source>
</reference>
<dbReference type="InterPro" id="IPR025392">
    <property type="entry name" value="DUF4124"/>
</dbReference>